<sequence>MRRPTLAGLTALAVTGGTLLSTTAAQAADVTTLYVAQTSISCSDSGPGNTLVPFCTIGAAAAVVQAGQTVAVGSGVYRERVTVPRSGTPDQPITIRSNLGTRIPMGGGTAGFVVDGQHDIVIQGFSVGGSVDVPALELRNASAVTVDNFIVGMGSKATAPAVRLSGVTGSTLQRLVVSGQALTNGLTMDATTSGVTVQRSTFQTNPYYEGTAATSVAVRVAGTGNTVARTRVDGFAGGAISVEPGASGTTLVNNLLTTGGGYGIRNDSATGTTITNNTVKQRCNDGIRVEGASTGVDVWNNVLTDNGWLGLNNCNGKQDGVEIGVYGDTARDTTVDYNDVFHTALGSSKLYSFGGARLGLTSFRTASGQGAHDHESSTVVSHTDSANSAAKGYPSIDIGGVARTDDMGVPNTGVGPVTYADRGAVENFRYPTAVVSATLDLGTVSATADASASVPGTSAITSYRFDFGDGTVVTQSTPVATHKYANPGTYTVMVDVTDSDGRTNATNQMVSVLRRIGTISLLARSNLKYVAPTPAGEALRADHYGVDSVDKFDLADVGSGGVALYSRSANRYVSTTGAGALVTLVYPHIESGGRFSVVPNTNGTISLFSRSTNLYLSTSCKSGAVCANNSSIGTFEQFHRVDVTNANRTFKARSNARYVTASNTAATPLAATATGVGVAQKYDLVNLGNYQWALFARANNRFVTASLGTQPLINTKTIPGTWERFVIVHNSDGSVSLRSTGNNRYVTADSTKPLIANAGTIGPRQQYTLG</sequence>
<dbReference type="CDD" id="cd00146">
    <property type="entry name" value="PKD"/>
    <property type="match status" value="1"/>
</dbReference>
<dbReference type="Pfam" id="PF13229">
    <property type="entry name" value="Beta_helix"/>
    <property type="match status" value="1"/>
</dbReference>
<dbReference type="SUPFAM" id="SSF50405">
    <property type="entry name" value="Actin-crosslinking proteins"/>
    <property type="match status" value="2"/>
</dbReference>
<keyword evidence="4" id="KW-1185">Reference proteome</keyword>
<protein>
    <submittedName>
        <fullName evidence="3">Right handed beta helix region</fullName>
    </submittedName>
</protein>
<evidence type="ECO:0000259" key="2">
    <source>
        <dbReference type="PROSITE" id="PS50093"/>
    </source>
</evidence>
<dbReference type="InterPro" id="IPR022409">
    <property type="entry name" value="PKD/Chitinase_dom"/>
</dbReference>
<dbReference type="Gene3D" id="2.80.10.50">
    <property type="match status" value="2"/>
</dbReference>
<dbReference type="GO" id="GO:0005975">
    <property type="term" value="P:carbohydrate metabolic process"/>
    <property type="evidence" value="ECO:0007669"/>
    <property type="project" value="UniProtKB-ARBA"/>
</dbReference>
<dbReference type="PROSITE" id="PS50093">
    <property type="entry name" value="PKD"/>
    <property type="match status" value="1"/>
</dbReference>
<feature type="signal peptide" evidence="1">
    <location>
        <begin position="1"/>
        <end position="27"/>
    </location>
</feature>
<evidence type="ECO:0000256" key="1">
    <source>
        <dbReference type="SAM" id="SignalP"/>
    </source>
</evidence>
<dbReference type="SUPFAM" id="SSF49299">
    <property type="entry name" value="PKD domain"/>
    <property type="match status" value="1"/>
</dbReference>
<dbReference type="SUPFAM" id="SSF51126">
    <property type="entry name" value="Pectin lyase-like"/>
    <property type="match status" value="1"/>
</dbReference>
<feature type="chain" id="PRO_5008717142" evidence="1">
    <location>
        <begin position="28"/>
        <end position="770"/>
    </location>
</feature>
<dbReference type="SMART" id="SM00710">
    <property type="entry name" value="PbH1"/>
    <property type="match status" value="5"/>
</dbReference>
<dbReference type="AlphaFoldDB" id="A0A1C5GZ27"/>
<keyword evidence="1" id="KW-0732">Signal</keyword>
<dbReference type="SMART" id="SM00089">
    <property type="entry name" value="PKD"/>
    <property type="match status" value="1"/>
</dbReference>
<dbReference type="InterPro" id="IPR000601">
    <property type="entry name" value="PKD_dom"/>
</dbReference>
<feature type="domain" description="PKD" evidence="2">
    <location>
        <begin position="431"/>
        <end position="519"/>
    </location>
</feature>
<name>A0A1C5GZ27_9ACTN</name>
<dbReference type="InterPro" id="IPR006626">
    <property type="entry name" value="PbH1"/>
</dbReference>
<dbReference type="InterPro" id="IPR012334">
    <property type="entry name" value="Pectin_lyas_fold"/>
</dbReference>
<dbReference type="InterPro" id="IPR011050">
    <property type="entry name" value="Pectin_lyase_fold/virulence"/>
</dbReference>
<dbReference type="InterPro" id="IPR008999">
    <property type="entry name" value="Actin-crosslinking"/>
</dbReference>
<dbReference type="CDD" id="cd00257">
    <property type="entry name" value="beta-trefoil_FSCN-like"/>
    <property type="match status" value="2"/>
</dbReference>
<reference evidence="3 4" key="1">
    <citation type="submission" date="2016-06" db="EMBL/GenBank/DDBJ databases">
        <authorList>
            <person name="Kjaerup R.B."/>
            <person name="Dalgaard T.S."/>
            <person name="Juul-Madsen H.R."/>
        </authorList>
    </citation>
    <scope>NUCLEOTIDE SEQUENCE [LARGE SCALE GENOMIC DNA]</scope>
    <source>
        <strain evidence="3 4">DSM 45097</strain>
    </source>
</reference>
<proteinExistence type="predicted"/>
<dbReference type="InterPro" id="IPR013783">
    <property type="entry name" value="Ig-like_fold"/>
</dbReference>
<organism evidence="3 4">
    <name type="scientific">Micromonospora siamensis</name>
    <dbReference type="NCBI Taxonomy" id="299152"/>
    <lineage>
        <taxon>Bacteria</taxon>
        <taxon>Bacillati</taxon>
        <taxon>Actinomycetota</taxon>
        <taxon>Actinomycetes</taxon>
        <taxon>Micromonosporales</taxon>
        <taxon>Micromonosporaceae</taxon>
        <taxon>Micromonospora</taxon>
    </lineage>
</organism>
<dbReference type="InterPro" id="IPR035986">
    <property type="entry name" value="PKD_dom_sf"/>
</dbReference>
<dbReference type="Pfam" id="PF18911">
    <property type="entry name" value="PKD_4"/>
    <property type="match status" value="1"/>
</dbReference>
<dbReference type="InterPro" id="IPR039448">
    <property type="entry name" value="Beta_helix"/>
</dbReference>
<accession>A0A1C5GZ27</accession>
<dbReference type="Gene3D" id="2.160.20.10">
    <property type="entry name" value="Single-stranded right-handed beta-helix, Pectin lyase-like"/>
    <property type="match status" value="1"/>
</dbReference>
<dbReference type="RefSeq" id="WP_088969204.1">
    <property type="nucleotide sequence ID" value="NZ_JBHLYF010000015.1"/>
</dbReference>
<dbReference type="Gene3D" id="2.60.40.10">
    <property type="entry name" value="Immunoglobulins"/>
    <property type="match status" value="1"/>
</dbReference>
<dbReference type="Proteomes" id="UP000198210">
    <property type="component" value="Chromosome I"/>
</dbReference>
<gene>
    <name evidence="3" type="ORF">GA0074704_0760</name>
</gene>
<evidence type="ECO:0000313" key="4">
    <source>
        <dbReference type="Proteomes" id="UP000198210"/>
    </source>
</evidence>
<evidence type="ECO:0000313" key="3">
    <source>
        <dbReference type="EMBL" id="SCG39010.1"/>
    </source>
</evidence>
<dbReference type="EMBL" id="LT607751">
    <property type="protein sequence ID" value="SCG39010.1"/>
    <property type="molecule type" value="Genomic_DNA"/>
</dbReference>